<dbReference type="GO" id="GO:0003700">
    <property type="term" value="F:DNA-binding transcription factor activity"/>
    <property type="evidence" value="ECO:0007669"/>
    <property type="project" value="TreeGrafter"/>
</dbReference>
<evidence type="ECO:0000259" key="4">
    <source>
        <dbReference type="PROSITE" id="PS50932"/>
    </source>
</evidence>
<sequence>MPRVNITDIARKAGVSKTAVSFAFNNPSRLSEATVQQILAIAEEMGYSPDPVARSMSTGRTGTIGLLLPQPLPEIVRNPYFPEFLEGIGEVCTHSGLSLMLVPPLKGSMRRAIVNAAVDGFLTLGLEESKATMVVLRQRGVPFVTVDSDPIEGVPAINVDDAGGACQAMQHVLALGHRQIAILAIRSGKQGHYREYVGTLGARMHGYLQALEEYGLTINGRSVRLLECASTEEGGMESFQTLWKSRHHPTAIIAMSDIIAIGVIKAAASAGQQVPRDLSVVGFDDITLASLIHPALTTVAQPSREKGEMATRELVKLIESNSQPIHQVLPTRLVERSSVCPPPKNED</sequence>
<name>A0A0S7BGB9_9CHLR</name>
<dbReference type="InterPro" id="IPR028082">
    <property type="entry name" value="Peripla_BP_I"/>
</dbReference>
<keyword evidence="1" id="KW-0805">Transcription regulation</keyword>
<dbReference type="InterPro" id="IPR000843">
    <property type="entry name" value="HTH_LacI"/>
</dbReference>
<evidence type="ECO:0000313" key="5">
    <source>
        <dbReference type="EMBL" id="GAP12490.1"/>
    </source>
</evidence>
<dbReference type="PANTHER" id="PTHR30146:SF138">
    <property type="entry name" value="TRANSCRIPTIONAL REGULATORY PROTEIN"/>
    <property type="match status" value="1"/>
</dbReference>
<reference evidence="5" key="1">
    <citation type="submission" date="2015-07" db="EMBL/GenBank/DDBJ databases">
        <title>Draft Genome Sequences of Anaerolinea thermolimosa IMO-1, Bellilinea caldifistulae GOMI-1, Leptolinea tardivitalis YMTK-2, Levilinea saccharolytica KIBI-1,Longilinea arvoryzae KOME-1, Previously Described as Members of the Anaerolineaceae (Chloroflexi).</title>
        <authorList>
            <person name="Sekiguchi Y."/>
            <person name="Ohashi A."/>
            <person name="Matsuura N."/>
            <person name="Tourlousse M.D."/>
        </authorList>
    </citation>
    <scope>NUCLEOTIDE SEQUENCE [LARGE SCALE GENOMIC DNA]</scope>
    <source>
        <strain evidence="5">KOME-1</strain>
    </source>
</reference>
<dbReference type="PANTHER" id="PTHR30146">
    <property type="entry name" value="LACI-RELATED TRANSCRIPTIONAL REPRESSOR"/>
    <property type="match status" value="1"/>
</dbReference>
<evidence type="ECO:0000313" key="6">
    <source>
        <dbReference type="Proteomes" id="UP000055060"/>
    </source>
</evidence>
<dbReference type="SUPFAM" id="SSF53822">
    <property type="entry name" value="Periplasmic binding protein-like I"/>
    <property type="match status" value="1"/>
</dbReference>
<evidence type="ECO:0000256" key="1">
    <source>
        <dbReference type="ARBA" id="ARBA00023015"/>
    </source>
</evidence>
<dbReference type="CDD" id="cd01392">
    <property type="entry name" value="HTH_LacI"/>
    <property type="match status" value="1"/>
</dbReference>
<dbReference type="STRING" id="360412.LARV_00225"/>
<proteinExistence type="predicted"/>
<dbReference type="PROSITE" id="PS50932">
    <property type="entry name" value="HTH_LACI_2"/>
    <property type="match status" value="1"/>
</dbReference>
<dbReference type="InterPro" id="IPR046335">
    <property type="entry name" value="LacI/GalR-like_sensor"/>
</dbReference>
<dbReference type="SMART" id="SM00354">
    <property type="entry name" value="HTH_LACI"/>
    <property type="match status" value="1"/>
</dbReference>
<evidence type="ECO:0000256" key="2">
    <source>
        <dbReference type="ARBA" id="ARBA00023125"/>
    </source>
</evidence>
<dbReference type="GO" id="GO:0000976">
    <property type="term" value="F:transcription cis-regulatory region binding"/>
    <property type="evidence" value="ECO:0007669"/>
    <property type="project" value="TreeGrafter"/>
</dbReference>
<protein>
    <submittedName>
        <fullName evidence="5">Transcriptional regulator, LacI family</fullName>
    </submittedName>
</protein>
<dbReference type="SUPFAM" id="SSF47413">
    <property type="entry name" value="lambda repressor-like DNA-binding domains"/>
    <property type="match status" value="1"/>
</dbReference>
<accession>A0A0S7BGB9</accession>
<gene>
    <name evidence="5" type="ORF">LARV_00225</name>
</gene>
<dbReference type="Pfam" id="PF00356">
    <property type="entry name" value="LacI"/>
    <property type="match status" value="1"/>
</dbReference>
<organism evidence="5">
    <name type="scientific">Longilinea arvoryzae</name>
    <dbReference type="NCBI Taxonomy" id="360412"/>
    <lineage>
        <taxon>Bacteria</taxon>
        <taxon>Bacillati</taxon>
        <taxon>Chloroflexota</taxon>
        <taxon>Anaerolineae</taxon>
        <taxon>Anaerolineales</taxon>
        <taxon>Anaerolineaceae</taxon>
        <taxon>Longilinea</taxon>
    </lineage>
</organism>
<dbReference type="OrthoDB" id="59108at2"/>
<dbReference type="AlphaFoldDB" id="A0A0S7BGB9"/>
<dbReference type="InterPro" id="IPR010982">
    <property type="entry name" value="Lambda_DNA-bd_dom_sf"/>
</dbReference>
<dbReference type="Pfam" id="PF13377">
    <property type="entry name" value="Peripla_BP_3"/>
    <property type="match status" value="1"/>
</dbReference>
<dbReference type="EMBL" id="DF967972">
    <property type="protein sequence ID" value="GAP12490.1"/>
    <property type="molecule type" value="Genomic_DNA"/>
</dbReference>
<keyword evidence="6" id="KW-1185">Reference proteome</keyword>
<feature type="domain" description="HTH lacI-type" evidence="4">
    <location>
        <begin position="4"/>
        <end position="58"/>
    </location>
</feature>
<dbReference type="Gene3D" id="3.40.50.2300">
    <property type="match status" value="2"/>
</dbReference>
<dbReference type="Proteomes" id="UP000055060">
    <property type="component" value="Unassembled WGS sequence"/>
</dbReference>
<evidence type="ECO:0000256" key="3">
    <source>
        <dbReference type="ARBA" id="ARBA00023163"/>
    </source>
</evidence>
<keyword evidence="3" id="KW-0804">Transcription</keyword>
<keyword evidence="2" id="KW-0238">DNA-binding</keyword>
<dbReference type="RefSeq" id="WP_075071910.1">
    <property type="nucleotide sequence ID" value="NZ_DF967972.1"/>
</dbReference>
<dbReference type="CDD" id="cd06279">
    <property type="entry name" value="PBP1_LacI-like"/>
    <property type="match status" value="1"/>
</dbReference>
<dbReference type="Gene3D" id="1.10.260.40">
    <property type="entry name" value="lambda repressor-like DNA-binding domains"/>
    <property type="match status" value="1"/>
</dbReference>